<evidence type="ECO:0000256" key="5">
    <source>
        <dbReference type="ARBA" id="ARBA00022729"/>
    </source>
</evidence>
<comment type="caution">
    <text evidence="11">The sequence shown here is derived from an EMBL/GenBank/DDBJ whole genome shotgun (WGS) entry which is preliminary data.</text>
</comment>
<keyword evidence="8" id="KW-0472">Membrane</keyword>
<evidence type="ECO:0000256" key="2">
    <source>
        <dbReference type="ARBA" id="ARBA00007695"/>
    </source>
</evidence>
<gene>
    <name evidence="11" type="ORF">WJX81_002778</name>
</gene>
<sequence>MRGAALVALLALLPAVLAQHISLQLEHSLDGARFTPAGRISGNLEIDEDGSLAALALQRDALSTAEEEAFAQLVKGDGMYLLRASAGAPPAATLLTALPARCLTTPGFQELLQLDASPAGRPLALSYAAGCCSMARPGPRAWAPARTAPVAVRLPAAAPAIAIPAKPIEQGAPAAPEPPKRQPAAKEGAKAGEVEEKLPPPPDTRTWLQKNWIFAVPVVMIIFNMLSAGPGGKM</sequence>
<dbReference type="PANTHER" id="PTHR21397:SF4">
    <property type="entry name" value="ER MEMBRANE PROTEIN COMPLEX SUBUNIT 10"/>
    <property type="match status" value="1"/>
</dbReference>
<protein>
    <recommendedName>
        <fullName evidence="3">ER membrane protein complex subunit 10</fullName>
    </recommendedName>
</protein>
<feature type="chain" id="PRO_5043441468" description="ER membrane protein complex subunit 10" evidence="10">
    <location>
        <begin position="19"/>
        <end position="234"/>
    </location>
</feature>
<keyword evidence="6" id="KW-0256">Endoplasmic reticulum</keyword>
<evidence type="ECO:0000256" key="8">
    <source>
        <dbReference type="ARBA" id="ARBA00023136"/>
    </source>
</evidence>
<dbReference type="EMBL" id="JALJOU010000046">
    <property type="protein sequence ID" value="KAK9831413.1"/>
    <property type="molecule type" value="Genomic_DNA"/>
</dbReference>
<keyword evidence="4" id="KW-0812">Transmembrane</keyword>
<feature type="region of interest" description="Disordered" evidence="9">
    <location>
        <begin position="167"/>
        <end position="203"/>
    </location>
</feature>
<dbReference type="CDD" id="cd22209">
    <property type="entry name" value="EMC10"/>
    <property type="match status" value="1"/>
</dbReference>
<evidence type="ECO:0000256" key="6">
    <source>
        <dbReference type="ARBA" id="ARBA00022824"/>
    </source>
</evidence>
<proteinExistence type="inferred from homology"/>
<dbReference type="PANTHER" id="PTHR21397">
    <property type="entry name" value="CHROMATIN COMPLEXES SUBUNIT BAP18-RELATED"/>
    <property type="match status" value="1"/>
</dbReference>
<evidence type="ECO:0000313" key="11">
    <source>
        <dbReference type="EMBL" id="KAK9831413.1"/>
    </source>
</evidence>
<evidence type="ECO:0000256" key="9">
    <source>
        <dbReference type="SAM" id="MobiDB-lite"/>
    </source>
</evidence>
<feature type="signal peptide" evidence="10">
    <location>
        <begin position="1"/>
        <end position="18"/>
    </location>
</feature>
<evidence type="ECO:0000256" key="4">
    <source>
        <dbReference type="ARBA" id="ARBA00022692"/>
    </source>
</evidence>
<evidence type="ECO:0000256" key="7">
    <source>
        <dbReference type="ARBA" id="ARBA00022989"/>
    </source>
</evidence>
<dbReference type="Pfam" id="PF21203">
    <property type="entry name" value="ECM10"/>
    <property type="match status" value="1"/>
</dbReference>
<keyword evidence="12" id="KW-1185">Reference proteome</keyword>
<evidence type="ECO:0000256" key="10">
    <source>
        <dbReference type="SAM" id="SignalP"/>
    </source>
</evidence>
<evidence type="ECO:0000313" key="12">
    <source>
        <dbReference type="Proteomes" id="UP001445335"/>
    </source>
</evidence>
<feature type="compositionally biased region" description="Basic and acidic residues" evidence="9">
    <location>
        <begin position="187"/>
        <end position="198"/>
    </location>
</feature>
<evidence type="ECO:0000256" key="3">
    <source>
        <dbReference type="ARBA" id="ARBA00020105"/>
    </source>
</evidence>
<evidence type="ECO:0000256" key="1">
    <source>
        <dbReference type="ARBA" id="ARBA00004115"/>
    </source>
</evidence>
<dbReference type="Proteomes" id="UP001445335">
    <property type="component" value="Unassembled WGS sequence"/>
</dbReference>
<accession>A0AAW1RCR3</accession>
<name>A0AAW1RCR3_9CHLO</name>
<organism evidence="11 12">
    <name type="scientific">Elliptochloris bilobata</name>
    <dbReference type="NCBI Taxonomy" id="381761"/>
    <lineage>
        <taxon>Eukaryota</taxon>
        <taxon>Viridiplantae</taxon>
        <taxon>Chlorophyta</taxon>
        <taxon>core chlorophytes</taxon>
        <taxon>Trebouxiophyceae</taxon>
        <taxon>Trebouxiophyceae incertae sedis</taxon>
        <taxon>Elliptochloris clade</taxon>
        <taxon>Elliptochloris</taxon>
    </lineage>
</organism>
<keyword evidence="5 10" id="KW-0732">Signal</keyword>
<dbReference type="AlphaFoldDB" id="A0AAW1RCR3"/>
<reference evidence="11 12" key="1">
    <citation type="journal article" date="2024" name="Nat. Commun.">
        <title>Phylogenomics reveals the evolutionary origins of lichenization in chlorophyte algae.</title>
        <authorList>
            <person name="Puginier C."/>
            <person name="Libourel C."/>
            <person name="Otte J."/>
            <person name="Skaloud P."/>
            <person name="Haon M."/>
            <person name="Grisel S."/>
            <person name="Petersen M."/>
            <person name="Berrin J.G."/>
            <person name="Delaux P.M."/>
            <person name="Dal Grande F."/>
            <person name="Keller J."/>
        </authorList>
    </citation>
    <scope>NUCLEOTIDE SEQUENCE [LARGE SCALE GENOMIC DNA]</scope>
    <source>
        <strain evidence="11 12">SAG 245.80</strain>
    </source>
</reference>
<dbReference type="GO" id="GO:0005789">
    <property type="term" value="C:endoplasmic reticulum membrane"/>
    <property type="evidence" value="ECO:0007669"/>
    <property type="project" value="UniProtKB-SubCell"/>
</dbReference>
<comment type="subcellular location">
    <subcellularLocation>
        <location evidence="1">Endoplasmic reticulum membrane</location>
        <topology evidence="1">Single-pass type I membrane protein</topology>
    </subcellularLocation>
</comment>
<comment type="similarity">
    <text evidence="2">Belongs to the EMC10 family.</text>
</comment>
<keyword evidence="7" id="KW-1133">Transmembrane helix</keyword>